<evidence type="ECO:0000256" key="1">
    <source>
        <dbReference type="SAM" id="MobiDB-lite"/>
    </source>
</evidence>
<evidence type="ECO:0000256" key="2">
    <source>
        <dbReference type="SAM" id="Phobius"/>
    </source>
</evidence>
<keyword evidence="2" id="KW-0472">Membrane</keyword>
<evidence type="ECO:0000259" key="3">
    <source>
        <dbReference type="Pfam" id="PF10756"/>
    </source>
</evidence>
<dbReference type="RefSeq" id="WP_377001043.1">
    <property type="nucleotide sequence ID" value="NZ_JBHSQE010000004.1"/>
</dbReference>
<protein>
    <submittedName>
        <fullName evidence="4">PH domain-containing protein</fullName>
    </submittedName>
</protein>
<proteinExistence type="predicted"/>
<feature type="transmembrane region" description="Helical" evidence="2">
    <location>
        <begin position="18"/>
        <end position="34"/>
    </location>
</feature>
<comment type="caution">
    <text evidence="4">The sequence shown here is derived from an EMBL/GenBank/DDBJ whole genome shotgun (WGS) entry which is preliminary data.</text>
</comment>
<name>A0ABW1QE91_9CORY</name>
<evidence type="ECO:0000313" key="4">
    <source>
        <dbReference type="EMBL" id="MFC6146525.1"/>
    </source>
</evidence>
<dbReference type="Pfam" id="PF10756">
    <property type="entry name" value="bPH_6"/>
    <property type="match status" value="1"/>
</dbReference>
<sequence length="179" mass="19640">MSSHAVHAESVEFAPERAHLFAAGLIIAVAMLVIPSAPLYLGWLLLIPAAFIFWVVRARTVVSERGVDLRYAFRGGRSVAWEDVTGLGFKGTRALLTTRDGAEHMMPGVTFNSLPQLAEASRGRIPDVLTAAQEAADDKVTIVHRDGRQILLSKEEYAAREAARQNQHPTDTPENLKEQ</sequence>
<dbReference type="InterPro" id="IPR019692">
    <property type="entry name" value="CFP-6_PH"/>
</dbReference>
<organism evidence="4 5">
    <name type="scientific">Corynebacterium nasicanis</name>
    <dbReference type="NCBI Taxonomy" id="1448267"/>
    <lineage>
        <taxon>Bacteria</taxon>
        <taxon>Bacillati</taxon>
        <taxon>Actinomycetota</taxon>
        <taxon>Actinomycetes</taxon>
        <taxon>Mycobacteriales</taxon>
        <taxon>Corynebacteriaceae</taxon>
        <taxon>Corynebacterium</taxon>
    </lineage>
</organism>
<feature type="domain" description="Low molecular weight protein antigen 6 PH" evidence="3">
    <location>
        <begin position="57"/>
        <end position="127"/>
    </location>
</feature>
<feature type="compositionally biased region" description="Polar residues" evidence="1">
    <location>
        <begin position="164"/>
        <end position="173"/>
    </location>
</feature>
<gene>
    <name evidence="4" type="ORF">ACFPUZ_06865</name>
</gene>
<feature type="transmembrane region" description="Helical" evidence="2">
    <location>
        <begin position="40"/>
        <end position="56"/>
    </location>
</feature>
<keyword evidence="5" id="KW-1185">Reference proteome</keyword>
<feature type="compositionally biased region" description="Basic and acidic residues" evidence="1">
    <location>
        <begin position="154"/>
        <end position="163"/>
    </location>
</feature>
<evidence type="ECO:0000313" key="5">
    <source>
        <dbReference type="Proteomes" id="UP001596244"/>
    </source>
</evidence>
<dbReference type="EMBL" id="JBHSQE010000004">
    <property type="protein sequence ID" value="MFC6146525.1"/>
    <property type="molecule type" value="Genomic_DNA"/>
</dbReference>
<keyword evidence="2" id="KW-0812">Transmembrane</keyword>
<keyword evidence="2" id="KW-1133">Transmembrane helix</keyword>
<reference evidence="5" key="1">
    <citation type="journal article" date="2019" name="Int. J. Syst. Evol. Microbiol.">
        <title>The Global Catalogue of Microorganisms (GCM) 10K type strain sequencing project: providing services to taxonomists for standard genome sequencing and annotation.</title>
        <authorList>
            <consortium name="The Broad Institute Genomics Platform"/>
            <consortium name="The Broad Institute Genome Sequencing Center for Infectious Disease"/>
            <person name="Wu L."/>
            <person name="Ma J."/>
        </authorList>
    </citation>
    <scope>NUCLEOTIDE SEQUENCE [LARGE SCALE GENOMIC DNA]</scope>
    <source>
        <strain evidence="5">CCUG 51943</strain>
    </source>
</reference>
<accession>A0ABW1QE91</accession>
<dbReference type="Proteomes" id="UP001596244">
    <property type="component" value="Unassembled WGS sequence"/>
</dbReference>
<feature type="region of interest" description="Disordered" evidence="1">
    <location>
        <begin position="154"/>
        <end position="179"/>
    </location>
</feature>